<evidence type="ECO:0000259" key="3">
    <source>
        <dbReference type="Pfam" id="PF00407"/>
    </source>
</evidence>
<evidence type="ECO:0000313" key="5">
    <source>
        <dbReference type="RefSeq" id="XP_022943439.1"/>
    </source>
</evidence>
<evidence type="ECO:0000313" key="4">
    <source>
        <dbReference type="Proteomes" id="UP000504609"/>
    </source>
</evidence>
<dbReference type="AlphaFoldDB" id="A0A6J1FUB4"/>
<dbReference type="CDD" id="cd07816">
    <property type="entry name" value="Bet_v1-like"/>
    <property type="match status" value="1"/>
</dbReference>
<comment type="similarity">
    <text evidence="1">Belongs to the BetVI family.</text>
</comment>
<dbReference type="RefSeq" id="XP_022943439.1">
    <property type="nucleotide sequence ID" value="XM_023087671.1"/>
</dbReference>
<reference evidence="5" key="1">
    <citation type="submission" date="2025-08" db="UniProtKB">
        <authorList>
            <consortium name="RefSeq"/>
        </authorList>
    </citation>
    <scope>IDENTIFICATION</scope>
    <source>
        <tissue evidence="5">Young leaves</tissue>
    </source>
</reference>
<dbReference type="Gene3D" id="3.30.530.20">
    <property type="match status" value="1"/>
</dbReference>
<gene>
    <name evidence="5" type="primary">LOC111448205</name>
</gene>
<accession>A0A6J1FUB4</accession>
<dbReference type="PANTHER" id="PTHR31213">
    <property type="entry name" value="OS08G0374000 PROTEIN-RELATED"/>
    <property type="match status" value="1"/>
</dbReference>
<dbReference type="GeneID" id="111448205"/>
<dbReference type="GO" id="GO:0009738">
    <property type="term" value="P:abscisic acid-activated signaling pathway"/>
    <property type="evidence" value="ECO:0007669"/>
    <property type="project" value="TreeGrafter"/>
</dbReference>
<dbReference type="InterPro" id="IPR023393">
    <property type="entry name" value="START-like_dom_sf"/>
</dbReference>
<evidence type="ECO:0000256" key="1">
    <source>
        <dbReference type="ARBA" id="ARBA00009744"/>
    </source>
</evidence>
<dbReference type="GO" id="GO:0010427">
    <property type="term" value="F:abscisic acid binding"/>
    <property type="evidence" value="ECO:0007669"/>
    <property type="project" value="TreeGrafter"/>
</dbReference>
<dbReference type="GO" id="GO:0009820">
    <property type="term" value="P:alkaloid metabolic process"/>
    <property type="evidence" value="ECO:0007669"/>
    <property type="project" value="UniProtKB-KW"/>
</dbReference>
<dbReference type="Proteomes" id="UP000504609">
    <property type="component" value="Unplaced"/>
</dbReference>
<dbReference type="InterPro" id="IPR050279">
    <property type="entry name" value="Plant_def-hormone_signal"/>
</dbReference>
<sequence length="160" mass="17597">MLGQLSHEAAIQASATVVWQLYGGLELARLVENRLPNLIKKIEVVEGDGGEGTVLNIIFQPSLGGAPGYKEKFTKIDNENRIKETEVVEGGFLDIGFTLYRVRLKIVENGDDSCIVESTIEYDIKEEDAANASLVSIQPLIDIAQAANDHLLHNKQHKNV</sequence>
<dbReference type="PANTHER" id="PTHR31213:SF19">
    <property type="entry name" value="BET V I_MAJOR LATEX PROTEIN DOMAIN-CONTAINING PROTEIN"/>
    <property type="match status" value="1"/>
</dbReference>
<name>A0A6J1FUB4_CUCMO</name>
<dbReference type="GO" id="GO:0006952">
    <property type="term" value="P:defense response"/>
    <property type="evidence" value="ECO:0007669"/>
    <property type="project" value="InterPro"/>
</dbReference>
<dbReference type="GO" id="GO:0005737">
    <property type="term" value="C:cytoplasm"/>
    <property type="evidence" value="ECO:0007669"/>
    <property type="project" value="TreeGrafter"/>
</dbReference>
<dbReference type="GO" id="GO:0038023">
    <property type="term" value="F:signaling receptor activity"/>
    <property type="evidence" value="ECO:0007669"/>
    <property type="project" value="TreeGrafter"/>
</dbReference>
<organism evidence="4 5">
    <name type="scientific">Cucurbita moschata</name>
    <name type="common">Winter crookneck squash</name>
    <name type="synonym">Cucurbita pepo var. moschata</name>
    <dbReference type="NCBI Taxonomy" id="3662"/>
    <lineage>
        <taxon>Eukaryota</taxon>
        <taxon>Viridiplantae</taxon>
        <taxon>Streptophyta</taxon>
        <taxon>Embryophyta</taxon>
        <taxon>Tracheophyta</taxon>
        <taxon>Spermatophyta</taxon>
        <taxon>Magnoliopsida</taxon>
        <taxon>eudicotyledons</taxon>
        <taxon>Gunneridae</taxon>
        <taxon>Pentapetalae</taxon>
        <taxon>rosids</taxon>
        <taxon>fabids</taxon>
        <taxon>Cucurbitales</taxon>
        <taxon>Cucurbitaceae</taxon>
        <taxon>Cucurbiteae</taxon>
        <taxon>Cucurbita</taxon>
    </lineage>
</organism>
<dbReference type="Pfam" id="PF00407">
    <property type="entry name" value="Bet_v_1"/>
    <property type="match status" value="1"/>
</dbReference>
<dbReference type="GO" id="GO:0005634">
    <property type="term" value="C:nucleus"/>
    <property type="evidence" value="ECO:0007669"/>
    <property type="project" value="TreeGrafter"/>
</dbReference>
<keyword evidence="4" id="KW-1185">Reference proteome</keyword>
<dbReference type="InterPro" id="IPR000916">
    <property type="entry name" value="Bet_v_I/MLP"/>
</dbReference>
<evidence type="ECO:0000256" key="2">
    <source>
        <dbReference type="ARBA" id="ARBA00022589"/>
    </source>
</evidence>
<feature type="domain" description="Bet v I/Major latex protein" evidence="3">
    <location>
        <begin position="3"/>
        <end position="153"/>
    </location>
</feature>
<keyword evidence="2" id="KW-0017">Alkaloid metabolism</keyword>
<dbReference type="SUPFAM" id="SSF55961">
    <property type="entry name" value="Bet v1-like"/>
    <property type="match status" value="1"/>
</dbReference>
<proteinExistence type="inferred from homology"/>
<dbReference type="GO" id="GO:0004864">
    <property type="term" value="F:protein phosphatase inhibitor activity"/>
    <property type="evidence" value="ECO:0007669"/>
    <property type="project" value="TreeGrafter"/>
</dbReference>
<protein>
    <submittedName>
        <fullName evidence="5">S-norcoclaurine synthase 1-like</fullName>
    </submittedName>
</protein>
<dbReference type="KEGG" id="cmos:111448205"/>